<dbReference type="Pfam" id="PF04240">
    <property type="entry name" value="Caroten_synth"/>
    <property type="match status" value="1"/>
</dbReference>
<proteinExistence type="predicted"/>
<keyword evidence="1" id="KW-1133">Transmembrane helix</keyword>
<protein>
    <recommendedName>
        <fullName evidence="4">Carotenoid biosynthesis protein</fullName>
    </recommendedName>
</protein>
<dbReference type="PANTHER" id="PTHR39419:SF1">
    <property type="entry name" value="SLL0814 PROTEIN"/>
    <property type="match status" value="1"/>
</dbReference>
<comment type="caution">
    <text evidence="2">The sequence shown here is derived from an EMBL/GenBank/DDBJ whole genome shotgun (WGS) entry which is preliminary data.</text>
</comment>
<feature type="transmembrane region" description="Helical" evidence="1">
    <location>
        <begin position="58"/>
        <end position="81"/>
    </location>
</feature>
<dbReference type="EMBL" id="LBYB01000020">
    <property type="protein sequence ID" value="KKR40619.1"/>
    <property type="molecule type" value="Genomic_DNA"/>
</dbReference>
<sequence length="323" mass="37867">MFFFLFEFLSIAFFLLLLGRELIKKRGHVYTLAAGAIFGFLLELFSTHVSHTYTYGDFYFALKGVPIFIALDWAIIFYLALSFSDQFELPWSVKPFLDALIAINLDLAIDAIAIRAGFWTWVIPLNQEWYGVPFENLAGWILATLTFSFLIRFIRKFNPRRLLVKLAKLALPFLASIIYPVLSVIYISLALIPFHIDRLFKWSELWRLYKKFSYAGLSFQPEVALWKLIILTFMLAQLVNISFYFLIRHGRTKHFDFVSFSFFTLFHLIFLFGYFITGMFWQAPFLLFIALTMLGLHFFLHLILPLGLINLSWFRKIKSLVSN</sequence>
<feature type="transmembrane region" description="Helical" evidence="1">
    <location>
        <begin position="224"/>
        <end position="247"/>
    </location>
</feature>
<gene>
    <name evidence="2" type="ORF">UT77_C0020G0006</name>
</gene>
<accession>A0A0G0QJU5</accession>
<feature type="transmembrane region" description="Helical" evidence="1">
    <location>
        <begin position="137"/>
        <end position="154"/>
    </location>
</feature>
<evidence type="ECO:0008006" key="4">
    <source>
        <dbReference type="Google" id="ProtNLM"/>
    </source>
</evidence>
<name>A0A0G0QJU5_9BACT</name>
<dbReference type="PANTHER" id="PTHR39419">
    <property type="entry name" value="SLL0814 PROTEIN"/>
    <property type="match status" value="1"/>
</dbReference>
<dbReference type="InterPro" id="IPR007354">
    <property type="entry name" value="CruF-like"/>
</dbReference>
<feature type="transmembrane region" description="Helical" evidence="1">
    <location>
        <begin position="287"/>
        <end position="309"/>
    </location>
</feature>
<keyword evidence="1" id="KW-0472">Membrane</keyword>
<feature type="transmembrane region" description="Helical" evidence="1">
    <location>
        <begin position="29"/>
        <end position="46"/>
    </location>
</feature>
<feature type="transmembrane region" description="Helical" evidence="1">
    <location>
        <begin position="259"/>
        <end position="281"/>
    </location>
</feature>
<evidence type="ECO:0000313" key="3">
    <source>
        <dbReference type="Proteomes" id="UP000034881"/>
    </source>
</evidence>
<feature type="transmembrane region" description="Helical" evidence="1">
    <location>
        <begin position="166"/>
        <end position="196"/>
    </location>
</feature>
<evidence type="ECO:0000313" key="2">
    <source>
        <dbReference type="EMBL" id="KKR40619.1"/>
    </source>
</evidence>
<organism evidence="2 3">
    <name type="scientific">Candidatus Daviesbacteria bacterium GW2011_GWC2_40_12</name>
    <dbReference type="NCBI Taxonomy" id="1618431"/>
    <lineage>
        <taxon>Bacteria</taxon>
        <taxon>Candidatus Daviesiibacteriota</taxon>
    </lineage>
</organism>
<evidence type="ECO:0000256" key="1">
    <source>
        <dbReference type="SAM" id="Phobius"/>
    </source>
</evidence>
<dbReference type="Proteomes" id="UP000034881">
    <property type="component" value="Unassembled WGS sequence"/>
</dbReference>
<reference evidence="2 3" key="1">
    <citation type="journal article" date="2015" name="Nature">
        <title>rRNA introns, odd ribosomes, and small enigmatic genomes across a large radiation of phyla.</title>
        <authorList>
            <person name="Brown C.T."/>
            <person name="Hug L.A."/>
            <person name="Thomas B.C."/>
            <person name="Sharon I."/>
            <person name="Castelle C.J."/>
            <person name="Singh A."/>
            <person name="Wilkins M.J."/>
            <person name="Williams K.H."/>
            <person name="Banfield J.F."/>
        </authorList>
    </citation>
    <scope>NUCLEOTIDE SEQUENCE [LARGE SCALE GENOMIC DNA]</scope>
</reference>
<keyword evidence="1" id="KW-0812">Transmembrane</keyword>
<dbReference type="AlphaFoldDB" id="A0A0G0QJU5"/>